<name>A0ABZ2XRL0_9RHOB</name>
<dbReference type="InterPro" id="IPR045514">
    <property type="entry name" value="DUF6478"/>
</dbReference>
<protein>
    <submittedName>
        <fullName evidence="1">DUF6478 family protein</fullName>
    </submittedName>
</protein>
<dbReference type="EMBL" id="CP123584">
    <property type="protein sequence ID" value="WZK88745.1"/>
    <property type="molecule type" value="Genomic_DNA"/>
</dbReference>
<accession>A0ABZ2XRL0</accession>
<sequence>MGKILDLLFHQRALKRWRNAAKNSNVTDLAMLRTQRNHARALRTQLDRLLHVAEGRLALPMIGTSYFSKPHGTDWSWRPELWRGPLPTPGLSSAPTKSSLGGEVTLFHDCEFSELTLRQLRNTREEDLAAYGLRMDVFKFDGSFLSLVIDVPDDATRGMTRAHLFRIDTIIETEKPLEIFARLNIKHGPNTEQLVRELPLNEKDVMVEFDLAYSRLNEKRIDKIWLDLIFEAPDMNQVVLRDLTFARHRRAAI</sequence>
<dbReference type="Pfam" id="PF20086">
    <property type="entry name" value="DUF6478"/>
    <property type="match status" value="1"/>
</dbReference>
<gene>
    <name evidence="1" type="ORF">QEZ52_19440</name>
</gene>
<reference evidence="1 2" key="1">
    <citation type="submission" date="2023-04" db="EMBL/GenBank/DDBJ databases">
        <title>Complete genome sequence of Alisedimentitalea scapharcae.</title>
        <authorList>
            <person name="Rong J.-C."/>
            <person name="Yi M.-L."/>
            <person name="Zhao Q."/>
        </authorList>
    </citation>
    <scope>NUCLEOTIDE SEQUENCE [LARGE SCALE GENOMIC DNA]</scope>
    <source>
        <strain evidence="1 2">KCTC 42119</strain>
    </source>
</reference>
<evidence type="ECO:0000313" key="1">
    <source>
        <dbReference type="EMBL" id="WZK88745.1"/>
    </source>
</evidence>
<dbReference type="RefSeq" id="WP_406646302.1">
    <property type="nucleotide sequence ID" value="NZ_CP123584.1"/>
</dbReference>
<dbReference type="Proteomes" id="UP001623232">
    <property type="component" value="Chromosome"/>
</dbReference>
<keyword evidence="2" id="KW-1185">Reference proteome</keyword>
<proteinExistence type="predicted"/>
<evidence type="ECO:0000313" key="2">
    <source>
        <dbReference type="Proteomes" id="UP001623232"/>
    </source>
</evidence>
<organism evidence="1 2">
    <name type="scientific">Aliisedimentitalea scapharcae</name>
    <dbReference type="NCBI Taxonomy" id="1524259"/>
    <lineage>
        <taxon>Bacteria</taxon>
        <taxon>Pseudomonadati</taxon>
        <taxon>Pseudomonadota</taxon>
        <taxon>Alphaproteobacteria</taxon>
        <taxon>Rhodobacterales</taxon>
        <taxon>Roseobacteraceae</taxon>
        <taxon>Aliisedimentitalea</taxon>
    </lineage>
</organism>